<keyword evidence="7" id="KW-0325">Glycoprotein</keyword>
<evidence type="ECO:0000256" key="2">
    <source>
        <dbReference type="ARBA" id="ARBA00022676"/>
    </source>
</evidence>
<dbReference type="GeneID" id="39982190"/>
<dbReference type="InterPro" id="IPR007657">
    <property type="entry name" value="Glycosyltransferase_61"/>
</dbReference>
<evidence type="ECO:0000256" key="1">
    <source>
        <dbReference type="ARBA" id="ARBA00004167"/>
    </source>
</evidence>
<evidence type="ECO:0000256" key="7">
    <source>
        <dbReference type="ARBA" id="ARBA00023180"/>
    </source>
</evidence>
<accession>A0A1X0P4Z6</accession>
<keyword evidence="3" id="KW-0808">Transferase</keyword>
<gene>
    <name evidence="9" type="ORF">TM35_000042160</name>
</gene>
<keyword evidence="4" id="KW-0812">Transmembrane</keyword>
<dbReference type="PANTHER" id="PTHR20961">
    <property type="entry name" value="GLYCOSYLTRANSFERASE"/>
    <property type="match status" value="1"/>
</dbReference>
<keyword evidence="10" id="KW-1185">Reference proteome</keyword>
<keyword evidence="5" id="KW-1133">Transmembrane helix</keyword>
<feature type="domain" description="Glycosyltransferase 61 catalytic" evidence="8">
    <location>
        <begin position="185"/>
        <end position="365"/>
    </location>
</feature>
<dbReference type="VEuPathDB" id="TriTrypDB:TM35_000042160"/>
<dbReference type="Proteomes" id="UP000192257">
    <property type="component" value="Unassembled WGS sequence"/>
</dbReference>
<protein>
    <recommendedName>
        <fullName evidence="8">Glycosyltransferase 61 catalytic domain-containing protein</fullName>
    </recommendedName>
</protein>
<sequence>HFVYPLSKKIRRYEYGLNFLKKGSLETPQRLLNVIKQRSSDDVFLFSGALPAMIKQTPVVLSETFDITKPFGKWKLFFRDPPFKYYTHTMASASDFYDKSLSNETLQLVRGLYSSVQYHSPQPPMYVVAFPNAVISVGHAITCDGSVYTAGGCVKRWYLPDISESEQIDWRVVAIPLCDEWCRVYFHFTHEHLPRLVPVYKVLVEREDAVLVLQAGFKEFQTQWLTDVLGIPSSRILYSKIPVHGRLVLYPMPDVCAVVFSHLLYTMRGIVFKRLHLTPPPPVNERKLHLFFAERQGLSRMPTNYYGLKEKIILEYNDVFTFSDNAVDMNVSEQVRAFYRADIVLGPHGANLANLMWMRNGTHLIEIMSYIDGNMCYHTTASKVNVTHHIVFHNATKNGRYLLEYDYLKRHIDFAINAFKKN</sequence>
<dbReference type="GO" id="GO:0016757">
    <property type="term" value="F:glycosyltransferase activity"/>
    <property type="evidence" value="ECO:0007669"/>
    <property type="project" value="UniProtKB-KW"/>
</dbReference>
<dbReference type="OrthoDB" id="6284081at2759"/>
<reference evidence="9 10" key="1">
    <citation type="submission" date="2017-03" db="EMBL/GenBank/DDBJ databases">
        <title>An alternative strategy for trypanosome survival in the mammalian bloodstream revealed through genome and transcriptome analysis of the ubiquitous bovine parasite Trypanosoma (Megatrypanum) theileri.</title>
        <authorList>
            <person name="Kelly S."/>
            <person name="Ivens A."/>
            <person name="Mott A."/>
            <person name="O'Neill E."/>
            <person name="Emms D."/>
            <person name="Macleod O."/>
            <person name="Voorheis P."/>
            <person name="Matthews J."/>
            <person name="Matthews K."/>
            <person name="Carrington M."/>
        </authorList>
    </citation>
    <scope>NUCLEOTIDE SEQUENCE [LARGE SCALE GENOMIC DNA]</scope>
    <source>
        <strain evidence="9">Edinburgh</strain>
    </source>
</reference>
<evidence type="ECO:0000256" key="6">
    <source>
        <dbReference type="ARBA" id="ARBA00023136"/>
    </source>
</evidence>
<name>A0A1X0P4Z6_9TRYP</name>
<keyword evidence="2" id="KW-0328">Glycosyltransferase</keyword>
<feature type="non-terminal residue" evidence="9">
    <location>
        <position position="1"/>
    </location>
</feature>
<evidence type="ECO:0000256" key="5">
    <source>
        <dbReference type="ARBA" id="ARBA00022989"/>
    </source>
</evidence>
<proteinExistence type="predicted"/>
<dbReference type="Pfam" id="PF04577">
    <property type="entry name" value="Glyco_transf_61"/>
    <property type="match status" value="1"/>
</dbReference>
<evidence type="ECO:0000313" key="10">
    <source>
        <dbReference type="Proteomes" id="UP000192257"/>
    </source>
</evidence>
<dbReference type="PANTHER" id="PTHR20961:SF38">
    <property type="entry name" value="PROTEIN O-LINKED-MANNOSE BETA-1,4-N-ACETYLGLUCOSAMINYLTRANSFERASE 2"/>
    <property type="match status" value="1"/>
</dbReference>
<keyword evidence="6" id="KW-0472">Membrane</keyword>
<comment type="caution">
    <text evidence="9">The sequence shown here is derived from an EMBL/GenBank/DDBJ whole genome shotgun (WGS) entry which is preliminary data.</text>
</comment>
<comment type="subcellular location">
    <subcellularLocation>
        <location evidence="1">Membrane</location>
        <topology evidence="1">Single-pass membrane protein</topology>
    </subcellularLocation>
</comment>
<evidence type="ECO:0000256" key="4">
    <source>
        <dbReference type="ARBA" id="ARBA00022692"/>
    </source>
</evidence>
<dbReference type="EMBL" id="NBCO01000004">
    <property type="protein sequence ID" value="ORC92002.1"/>
    <property type="molecule type" value="Genomic_DNA"/>
</dbReference>
<dbReference type="RefSeq" id="XP_028886068.1">
    <property type="nucleotide sequence ID" value="XM_029022410.1"/>
</dbReference>
<evidence type="ECO:0000313" key="9">
    <source>
        <dbReference type="EMBL" id="ORC92002.1"/>
    </source>
</evidence>
<evidence type="ECO:0000259" key="8">
    <source>
        <dbReference type="Pfam" id="PF04577"/>
    </source>
</evidence>
<organism evidence="9 10">
    <name type="scientific">Trypanosoma theileri</name>
    <dbReference type="NCBI Taxonomy" id="67003"/>
    <lineage>
        <taxon>Eukaryota</taxon>
        <taxon>Discoba</taxon>
        <taxon>Euglenozoa</taxon>
        <taxon>Kinetoplastea</taxon>
        <taxon>Metakinetoplastina</taxon>
        <taxon>Trypanosomatida</taxon>
        <taxon>Trypanosomatidae</taxon>
        <taxon>Trypanosoma</taxon>
    </lineage>
</organism>
<dbReference type="GO" id="GO:0016020">
    <property type="term" value="C:membrane"/>
    <property type="evidence" value="ECO:0007669"/>
    <property type="project" value="UniProtKB-SubCell"/>
</dbReference>
<evidence type="ECO:0000256" key="3">
    <source>
        <dbReference type="ARBA" id="ARBA00022679"/>
    </source>
</evidence>
<dbReference type="AlphaFoldDB" id="A0A1X0P4Z6"/>
<dbReference type="InterPro" id="IPR049625">
    <property type="entry name" value="Glyco_transf_61_cat"/>
</dbReference>